<proteinExistence type="inferred from homology"/>
<feature type="transmembrane region" description="Helical" evidence="6">
    <location>
        <begin position="338"/>
        <end position="360"/>
    </location>
</feature>
<comment type="caution">
    <text evidence="7">The sequence shown here is derived from an EMBL/GenBank/DDBJ whole genome shotgun (WGS) entry which is preliminary data.</text>
</comment>
<dbReference type="Pfam" id="PF02133">
    <property type="entry name" value="Transp_cyt_pur"/>
    <property type="match status" value="1"/>
</dbReference>
<organism evidence="7 8">
    <name type="scientific">Aquibacillus albus</name>
    <dbReference type="NCBI Taxonomy" id="1168171"/>
    <lineage>
        <taxon>Bacteria</taxon>
        <taxon>Bacillati</taxon>
        <taxon>Bacillota</taxon>
        <taxon>Bacilli</taxon>
        <taxon>Bacillales</taxon>
        <taxon>Bacillaceae</taxon>
        <taxon>Aquibacillus</taxon>
    </lineage>
</organism>
<evidence type="ECO:0000256" key="2">
    <source>
        <dbReference type="ARBA" id="ARBA00008974"/>
    </source>
</evidence>
<accession>A0ABS2N5Q7</accession>
<dbReference type="RefSeq" id="WP_204502093.1">
    <property type="nucleotide sequence ID" value="NZ_JAFBDR010000033.1"/>
</dbReference>
<name>A0ABS2N5Q7_9BACI</name>
<keyword evidence="5 6" id="KW-0472">Membrane</keyword>
<evidence type="ECO:0000313" key="7">
    <source>
        <dbReference type="EMBL" id="MBM7573448.1"/>
    </source>
</evidence>
<feature type="transmembrane region" description="Helical" evidence="6">
    <location>
        <begin position="59"/>
        <end position="81"/>
    </location>
</feature>
<dbReference type="CDD" id="cd11484">
    <property type="entry name" value="SLC-NCS1sbd_CobB-like"/>
    <property type="match status" value="1"/>
</dbReference>
<evidence type="ECO:0000313" key="8">
    <source>
        <dbReference type="Proteomes" id="UP001296943"/>
    </source>
</evidence>
<evidence type="ECO:0000256" key="6">
    <source>
        <dbReference type="SAM" id="Phobius"/>
    </source>
</evidence>
<feature type="transmembrane region" description="Helical" evidence="6">
    <location>
        <begin position="164"/>
        <end position="185"/>
    </location>
</feature>
<keyword evidence="3 6" id="KW-0812">Transmembrane</keyword>
<protein>
    <submittedName>
        <fullName evidence="7">Cytosine permease</fullName>
    </submittedName>
</protein>
<feature type="transmembrane region" description="Helical" evidence="6">
    <location>
        <begin position="30"/>
        <end position="53"/>
    </location>
</feature>
<feature type="transmembrane region" description="Helical" evidence="6">
    <location>
        <begin position="93"/>
        <end position="115"/>
    </location>
</feature>
<comment type="subcellular location">
    <subcellularLocation>
        <location evidence="1">Membrane</location>
        <topology evidence="1">Multi-pass membrane protein</topology>
    </subcellularLocation>
</comment>
<feature type="transmembrane region" description="Helical" evidence="6">
    <location>
        <begin position="381"/>
        <end position="399"/>
    </location>
</feature>
<dbReference type="Proteomes" id="UP001296943">
    <property type="component" value="Unassembled WGS sequence"/>
</dbReference>
<dbReference type="InterPro" id="IPR030191">
    <property type="entry name" value="CodB"/>
</dbReference>
<reference evidence="7 8" key="1">
    <citation type="submission" date="2021-01" db="EMBL/GenBank/DDBJ databases">
        <title>Genomic Encyclopedia of Type Strains, Phase IV (KMG-IV): sequencing the most valuable type-strain genomes for metagenomic binning, comparative biology and taxonomic classification.</title>
        <authorList>
            <person name="Goeker M."/>
        </authorList>
    </citation>
    <scope>NUCLEOTIDE SEQUENCE [LARGE SCALE GENOMIC DNA]</scope>
    <source>
        <strain evidence="7 8">DSM 23711</strain>
    </source>
</reference>
<feature type="transmembrane region" description="Helical" evidence="6">
    <location>
        <begin position="270"/>
        <end position="292"/>
    </location>
</feature>
<feature type="transmembrane region" description="Helical" evidence="6">
    <location>
        <begin position="236"/>
        <end position="258"/>
    </location>
</feature>
<gene>
    <name evidence="7" type="ORF">JOC48_004012</name>
</gene>
<evidence type="ECO:0000256" key="1">
    <source>
        <dbReference type="ARBA" id="ARBA00004141"/>
    </source>
</evidence>
<evidence type="ECO:0000256" key="4">
    <source>
        <dbReference type="ARBA" id="ARBA00022989"/>
    </source>
</evidence>
<feature type="transmembrane region" description="Helical" evidence="6">
    <location>
        <begin position="313"/>
        <end position="332"/>
    </location>
</feature>
<dbReference type="InterPro" id="IPR001248">
    <property type="entry name" value="Pur-cyt_permease"/>
</dbReference>
<evidence type="ECO:0000256" key="5">
    <source>
        <dbReference type="ARBA" id="ARBA00023136"/>
    </source>
</evidence>
<keyword evidence="8" id="KW-1185">Reference proteome</keyword>
<feature type="transmembrane region" description="Helical" evidence="6">
    <location>
        <begin position="135"/>
        <end position="157"/>
    </location>
</feature>
<keyword evidence="4 6" id="KW-1133">Transmembrane helix</keyword>
<evidence type="ECO:0000256" key="3">
    <source>
        <dbReference type="ARBA" id="ARBA00022692"/>
    </source>
</evidence>
<dbReference type="PANTHER" id="PTHR30569">
    <property type="entry name" value="CYTOSINE TRANSPORTER CODB"/>
    <property type="match status" value="1"/>
</dbReference>
<dbReference type="PANTHER" id="PTHR30569:SF0">
    <property type="entry name" value="CYTOSINE PERMEASE"/>
    <property type="match status" value="1"/>
</dbReference>
<feature type="transmembrane region" description="Helical" evidence="6">
    <location>
        <begin position="205"/>
        <end position="224"/>
    </location>
</feature>
<sequence length="438" mass="46387">METKKIDRALEDYGVSPVPQEKTKNYLSMALIWSGVGISLGLLLTGGTLGVGLTFKQTLIAGFAGGFVLAIITALVGIIGAKTNLSTAMISRFAFGELAIIGIALIQAFGSYGWFGVQLGLFGNTASVAWEQTTGISGNAMLFIVLGGICMIATATFGYKALDVLSKGAVPLLLILMIASVWRILQNNNVSDIFSLQGSGDPLTLGQGISIVISSFVVGAVVAPDVSRYAKSEKDTIIAALMAFFIVTPLIVLVGTVMAQVTGTWDLVDIMIGLGWGTFALLVLMFAQWTSNDNNLYSSALGFAVVFKKLKKWQLTVISGVLGIILSLFGIYDNFIPFLSVLGILIPPMGGVIIVDYYLFNKSDYSIQKLANIPRIRLTSISCWILGSVVALLTTNGVFSLTTISSLDGILVAGLSQFIVLKIAQKSDSNVSSDTIAS</sequence>
<comment type="similarity">
    <text evidence="2">Belongs to the purine-cytosine permease (2.A.39) family.</text>
</comment>
<dbReference type="EMBL" id="JAFBDR010000033">
    <property type="protein sequence ID" value="MBM7573448.1"/>
    <property type="molecule type" value="Genomic_DNA"/>
</dbReference>
<dbReference type="Gene3D" id="1.10.4160.10">
    <property type="entry name" value="Hydantoin permease"/>
    <property type="match status" value="1"/>
</dbReference>